<evidence type="ECO:0000313" key="3">
    <source>
        <dbReference type="Proteomes" id="UP000218139"/>
    </source>
</evidence>
<comment type="caution">
    <text evidence="2">The sequence shown here is derived from an EMBL/GenBank/DDBJ whole genome shotgun (WGS) entry which is preliminary data.</text>
</comment>
<dbReference type="SMART" id="SM01040">
    <property type="entry name" value="Bro-N"/>
    <property type="match status" value="1"/>
</dbReference>
<evidence type="ECO:0000313" key="2">
    <source>
        <dbReference type="EMBL" id="PAY47025.1"/>
    </source>
</evidence>
<dbReference type="RefSeq" id="WP_095759491.1">
    <property type="nucleotide sequence ID" value="NZ_LXZJ01000040.1"/>
</dbReference>
<dbReference type="Proteomes" id="UP000218139">
    <property type="component" value="Unassembled WGS sequence"/>
</dbReference>
<reference evidence="2 3" key="1">
    <citation type="submission" date="2016-05" db="EMBL/GenBank/DDBJ databases">
        <authorList>
            <person name="Lee J.-Y."/>
            <person name="Kim E.B."/>
            <person name="Choi Y.-J."/>
        </authorList>
    </citation>
    <scope>NUCLEOTIDE SEQUENCE [LARGE SCALE GENOMIC DNA]</scope>
    <source>
        <strain evidence="2 3">KLA006</strain>
    </source>
</reference>
<dbReference type="EMBL" id="LXZO01000083">
    <property type="protein sequence ID" value="PAY47025.1"/>
    <property type="molecule type" value="Genomic_DNA"/>
</dbReference>
<dbReference type="AlphaFoldDB" id="A0A9X6S558"/>
<dbReference type="InterPro" id="IPR003497">
    <property type="entry name" value="BRO_N_domain"/>
</dbReference>
<proteinExistence type="predicted"/>
<evidence type="ECO:0000259" key="1">
    <source>
        <dbReference type="PROSITE" id="PS51750"/>
    </source>
</evidence>
<protein>
    <recommendedName>
        <fullName evidence="1">Bro-N domain-containing protein</fullName>
    </recommendedName>
</protein>
<feature type="domain" description="Bro-N" evidence="1">
    <location>
        <begin position="1"/>
        <end position="119"/>
    </location>
</feature>
<sequence>MVKVEKWLNHEIRFVNKDTEWQAIAKDIADALEYSDTNKMLKRINKEYQSSYLVTDKDISKIKEYHRNGGHLKKFTNHNYTTLTELGIYQAIMRSNKPQAKEFQEWIYTTIQKMRQDQGLEQYQAFKMLDKEHQRKAMQQLKDGLIKPTKEHYIKANLITNKALKLFYKLDKVPNKKDLTTEQLAKREEILNATIKLIITKETLQLDNLHVSKVIYQKYSN</sequence>
<accession>A0A9X6S558</accession>
<dbReference type="PROSITE" id="PS51750">
    <property type="entry name" value="BRO_N"/>
    <property type="match status" value="1"/>
</dbReference>
<gene>
    <name evidence="2" type="ORF">A8C52_06935</name>
</gene>
<organism evidence="2 3">
    <name type="scientific">Ligilactobacillus salivarius</name>
    <dbReference type="NCBI Taxonomy" id="1624"/>
    <lineage>
        <taxon>Bacteria</taxon>
        <taxon>Bacillati</taxon>
        <taxon>Bacillota</taxon>
        <taxon>Bacilli</taxon>
        <taxon>Lactobacillales</taxon>
        <taxon>Lactobacillaceae</taxon>
        <taxon>Ligilactobacillus</taxon>
    </lineage>
</organism>
<dbReference type="Pfam" id="PF02498">
    <property type="entry name" value="Bro-N"/>
    <property type="match status" value="1"/>
</dbReference>
<name>A0A9X6S558_9LACO</name>